<dbReference type="PANTHER" id="PTHR22870:SF427">
    <property type="entry name" value="OS02G0597000 PROTEIN"/>
    <property type="match status" value="1"/>
</dbReference>
<evidence type="ECO:0000313" key="5">
    <source>
        <dbReference type="EMBL" id="AWA44855.1"/>
    </source>
</evidence>
<evidence type="ECO:0000259" key="4">
    <source>
        <dbReference type="Pfam" id="PF25390"/>
    </source>
</evidence>
<dbReference type="Gene3D" id="2.130.10.30">
    <property type="entry name" value="Regulator of chromosome condensation 1/beta-lactamase-inhibitor protein II"/>
    <property type="match status" value="4"/>
</dbReference>
<dbReference type="InterPro" id="IPR058923">
    <property type="entry name" value="RCC1-like_dom"/>
</dbReference>
<reference evidence="5" key="1">
    <citation type="submission" date="2018-04" db="EMBL/GenBank/DDBJ databases">
        <title>Comparative Analysis of Homologous Sequences of Saccharum officinarum and Saccharum spontaneum Reveals Independent Polyploidization Events.</title>
        <authorList>
            <person name="Sharma A."/>
            <person name="Song J."/>
            <person name="Lin Q."/>
            <person name="Singh R."/>
            <person name="Ramos N."/>
            <person name="Wang K."/>
            <person name="Zhang J."/>
            <person name="Ming R."/>
            <person name="Yu Q."/>
        </authorList>
    </citation>
    <scope>NUCLEOTIDE SEQUENCE</scope>
</reference>
<feature type="domain" description="RCC1-like" evidence="4">
    <location>
        <begin position="155"/>
        <end position="441"/>
    </location>
</feature>
<feature type="repeat" description="RCC1" evidence="2">
    <location>
        <begin position="623"/>
        <end position="674"/>
    </location>
</feature>
<dbReference type="InterPro" id="IPR009091">
    <property type="entry name" value="RCC1/BLIP-II"/>
</dbReference>
<dbReference type="Pfam" id="PF25390">
    <property type="entry name" value="WD40_RLD"/>
    <property type="match status" value="1"/>
</dbReference>
<feature type="repeat" description="RCC1" evidence="2">
    <location>
        <begin position="280"/>
        <end position="331"/>
    </location>
</feature>
<dbReference type="Pfam" id="PF00415">
    <property type="entry name" value="RCC1"/>
    <property type="match status" value="2"/>
</dbReference>
<gene>
    <name evidence="5" type="ORF">SO04K09_000001</name>
</gene>
<feature type="repeat" description="RCC1" evidence="2">
    <location>
        <begin position="569"/>
        <end position="622"/>
    </location>
</feature>
<dbReference type="AlphaFoldDB" id="A0A678TGZ7"/>
<proteinExistence type="predicted"/>
<keyword evidence="1" id="KW-0677">Repeat</keyword>
<dbReference type="PANTHER" id="PTHR22870">
    <property type="entry name" value="REGULATOR OF CHROMOSOME CONDENSATION"/>
    <property type="match status" value="1"/>
</dbReference>
<feature type="repeat" description="RCC1" evidence="2">
    <location>
        <begin position="335"/>
        <end position="388"/>
    </location>
</feature>
<dbReference type="InterPro" id="IPR000408">
    <property type="entry name" value="Reg_chr_condens"/>
</dbReference>
<name>A0A678TGZ7_SACOF</name>
<protein>
    <recommendedName>
        <fullName evidence="4">RCC1-like domain-containing protein</fullName>
    </recommendedName>
</protein>
<dbReference type="PROSITE" id="PS50012">
    <property type="entry name" value="RCC1_3"/>
    <property type="match status" value="9"/>
</dbReference>
<feature type="repeat" description="RCC1" evidence="2">
    <location>
        <begin position="732"/>
        <end position="783"/>
    </location>
</feature>
<accession>A0A678TGZ7</accession>
<feature type="repeat" description="RCC1" evidence="2">
    <location>
        <begin position="174"/>
        <end position="225"/>
    </location>
</feature>
<sequence>MQCPMDTAASGTSPMTQFHSNADESISHPSPLPTLIERSQRHCYGDGIPGEFPLAVSPSIVLHVLSACDLDPKDLANLEASHTTTFSAFATCTFFSKPANFAPNFALSLPELAAFDMCQKRTMFKLMKQEDQECLKQRCGGSWKHVLKYILVREKNGSRVIAGPGHSIVITSNGDVYSFGANCSGQLGLGDSEDRFRPCIIRSLQGIRITQAAVGSRWTMLVSDTGSVYAFGKDNFRGAELVDDAPIHTTTPKVVESLKGVFVVQAAIGGYFSAVLSREGRVYTFSWGKAERLGHSSDPSDVKPRLLSGLEDVPVAYISAGNCYLLMLAYQPNGMSVYSVGCGLGGKLGHGCKTNKGMPKLIEQFQSLSFKPVSIAAGTWHAAALGSDGRVCTWGWGHTGCLGHGDEEYKAVPTVVEGLRNMKAVHLSTGEYTTFVVAENGDEDDEAEEGPDFSTPSIVSSLKALNKKVVQISPTNASYWLNSEMGHPHTFAVMDSGDLCAFGGGIRGQLGVKLLEGVEKVSIPMHVPIGQALCRGRSSVRLHVRSLQGIRITQAAVGSRWTMLVSDTGSVYAFGKDNFRGAELVDDAPIHTTTPKVVESLKGVFVVQAAIGGYFSAVLSREGRVYTFSWGKAERLGHSSDPSDVKPRLLSGLEDVPVAYISAGNCYLLMLAYQPNGMSVYSVGCGLGGKLGHGCKTNKGMPKLIEQFQSLSFKPVSIAAGTWHAAALGSDGRVCTWGWGHTGCLGHGDEEYKAVPTVVEGLRNMKAVHLSTGEYTTFVVAENGDEDDEAEEGPDFSTPSIVSSLKALNKKVVQISPTNASYWLNSEMGHPHTFAVMDSGDLCAFGGGIRGQLGVKLLEGVEKVSIPMHVPIGLN</sequence>
<feature type="repeat" description="RCC1" evidence="2">
    <location>
        <begin position="226"/>
        <end position="279"/>
    </location>
</feature>
<feature type="repeat" description="RCC1" evidence="2">
    <location>
        <begin position="389"/>
        <end position="440"/>
    </location>
</feature>
<evidence type="ECO:0000256" key="1">
    <source>
        <dbReference type="ARBA" id="ARBA00022737"/>
    </source>
</evidence>
<feature type="region of interest" description="Disordered" evidence="3">
    <location>
        <begin position="1"/>
        <end position="31"/>
    </location>
</feature>
<feature type="compositionally biased region" description="Polar residues" evidence="3">
    <location>
        <begin position="9"/>
        <end position="20"/>
    </location>
</feature>
<evidence type="ECO:0000256" key="2">
    <source>
        <dbReference type="PROSITE-ProRule" id="PRU00235"/>
    </source>
</evidence>
<dbReference type="EMBL" id="MH182531">
    <property type="protein sequence ID" value="AWA44855.1"/>
    <property type="molecule type" value="Genomic_DNA"/>
</dbReference>
<dbReference type="PROSITE" id="PS00626">
    <property type="entry name" value="RCC1_2"/>
    <property type="match status" value="2"/>
</dbReference>
<dbReference type="InterPro" id="IPR051210">
    <property type="entry name" value="Ub_ligase/GEF_domain"/>
</dbReference>
<dbReference type="PRINTS" id="PR00633">
    <property type="entry name" value="RCCNDNSATION"/>
</dbReference>
<dbReference type="SUPFAM" id="SSF50985">
    <property type="entry name" value="RCC1/BLIP-II"/>
    <property type="match status" value="3"/>
</dbReference>
<organism evidence="5">
    <name type="scientific">Saccharum officinarum</name>
    <name type="common">Sugarcane</name>
    <dbReference type="NCBI Taxonomy" id="4547"/>
    <lineage>
        <taxon>Eukaryota</taxon>
        <taxon>Viridiplantae</taxon>
        <taxon>Streptophyta</taxon>
        <taxon>Embryophyta</taxon>
        <taxon>Tracheophyta</taxon>
        <taxon>Spermatophyta</taxon>
        <taxon>Magnoliopsida</taxon>
        <taxon>Liliopsida</taxon>
        <taxon>Poales</taxon>
        <taxon>Poaceae</taxon>
        <taxon>PACMAD clade</taxon>
        <taxon>Panicoideae</taxon>
        <taxon>Andropogonodae</taxon>
        <taxon>Andropogoneae</taxon>
        <taxon>Saccharinae</taxon>
        <taxon>Saccharum</taxon>
        <taxon>Saccharum officinarum species complex</taxon>
    </lineage>
</organism>
<evidence type="ECO:0000256" key="3">
    <source>
        <dbReference type="SAM" id="MobiDB-lite"/>
    </source>
</evidence>
<feature type="repeat" description="RCC1" evidence="2">
    <location>
        <begin position="678"/>
        <end position="731"/>
    </location>
</feature>